<name>A0A2A6DWV6_9BACL</name>
<evidence type="ECO:0000256" key="2">
    <source>
        <dbReference type="ARBA" id="ARBA00007602"/>
    </source>
</evidence>
<evidence type="ECO:0000256" key="11">
    <source>
        <dbReference type="ARBA" id="ARBA00023284"/>
    </source>
</evidence>
<comment type="similarity">
    <text evidence="2">Belongs to the DsbB family. BdbC subfamily.</text>
</comment>
<feature type="transmembrane region" description="Helical" evidence="12">
    <location>
        <begin position="42"/>
        <end position="60"/>
    </location>
</feature>
<evidence type="ECO:0000313" key="14">
    <source>
        <dbReference type="Proteomes" id="UP000243688"/>
    </source>
</evidence>
<keyword evidence="4 12" id="KW-0812">Transmembrane</keyword>
<dbReference type="PIRSF" id="PIRSF036659">
    <property type="entry name" value="BdbC"/>
    <property type="match status" value="1"/>
</dbReference>
<dbReference type="InterPro" id="IPR012187">
    <property type="entry name" value="Disulphide_bond_form_BdbC"/>
</dbReference>
<keyword evidence="11" id="KW-0676">Redox-active center</keyword>
<sequence>MNRKPWWTDHALHWAFVVALVATLGSLYFSEVMRFTPCSLCWFQRILMYPLVVILGIAAARNDRGVVVYALPLASIGAMFSLYHVLLQKMPWLKKAAPSCGQVPCETDYLNWFGFVTIPMLALTAFILIIIILAMLARAERRR</sequence>
<evidence type="ECO:0000256" key="7">
    <source>
        <dbReference type="ARBA" id="ARBA00023002"/>
    </source>
</evidence>
<dbReference type="GO" id="GO:0006457">
    <property type="term" value="P:protein folding"/>
    <property type="evidence" value="ECO:0007669"/>
    <property type="project" value="InterPro"/>
</dbReference>
<gene>
    <name evidence="13" type="ORF">BLM47_12910</name>
</gene>
<dbReference type="PANTHER" id="PTHR43469">
    <property type="entry name" value="DISULFIDE FORMATION PROTEIN-RELATED"/>
    <property type="match status" value="1"/>
</dbReference>
<comment type="caution">
    <text evidence="13">The sequence shown here is derived from an EMBL/GenBank/DDBJ whole genome shotgun (WGS) entry which is preliminary data.</text>
</comment>
<keyword evidence="6 12" id="KW-1133">Transmembrane helix</keyword>
<keyword evidence="8 12" id="KW-0472">Membrane</keyword>
<dbReference type="SUPFAM" id="SSF158442">
    <property type="entry name" value="DsbB-like"/>
    <property type="match status" value="1"/>
</dbReference>
<organism evidence="13 14">
    <name type="scientific">Candidatus Reconcilbacillus cellulovorans</name>
    <dbReference type="NCBI Taxonomy" id="1906605"/>
    <lineage>
        <taxon>Bacteria</taxon>
        <taxon>Bacillati</taxon>
        <taxon>Bacillota</taxon>
        <taxon>Bacilli</taxon>
        <taxon>Bacillales</taxon>
        <taxon>Paenibacillaceae</taxon>
        <taxon>Candidatus Reconcilbacillus</taxon>
    </lineage>
</organism>
<dbReference type="NCBIfam" id="NF002849">
    <property type="entry name" value="PRK03113.1"/>
    <property type="match status" value="1"/>
</dbReference>
<accession>A0A2A6DWV6</accession>
<dbReference type="PANTHER" id="PTHR43469:SF1">
    <property type="entry name" value="SPBETA PROPHAGE-DERIVED DISULFIDE BOND FORMATION PROTEIN B"/>
    <property type="match status" value="1"/>
</dbReference>
<evidence type="ECO:0000256" key="6">
    <source>
        <dbReference type="ARBA" id="ARBA00022989"/>
    </source>
</evidence>
<dbReference type="InterPro" id="IPR023380">
    <property type="entry name" value="DsbB-like_sf"/>
</dbReference>
<evidence type="ECO:0000256" key="9">
    <source>
        <dbReference type="ARBA" id="ARBA00023157"/>
    </source>
</evidence>
<proteinExistence type="inferred from homology"/>
<evidence type="ECO:0000256" key="12">
    <source>
        <dbReference type="SAM" id="Phobius"/>
    </source>
</evidence>
<dbReference type="Pfam" id="PF02600">
    <property type="entry name" value="DsbB"/>
    <property type="match status" value="1"/>
</dbReference>
<comment type="subcellular location">
    <subcellularLocation>
        <location evidence="1">Membrane</location>
        <topology evidence="1">Multi-pass membrane protein</topology>
    </subcellularLocation>
</comment>
<dbReference type="GO" id="GO:0015035">
    <property type="term" value="F:protein-disulfide reductase activity"/>
    <property type="evidence" value="ECO:0007669"/>
    <property type="project" value="InterPro"/>
</dbReference>
<keyword evidence="3" id="KW-0813">Transport</keyword>
<evidence type="ECO:0000256" key="5">
    <source>
        <dbReference type="ARBA" id="ARBA00022982"/>
    </source>
</evidence>
<keyword evidence="7" id="KW-0560">Oxidoreductase</keyword>
<keyword evidence="9" id="KW-1015">Disulfide bond</keyword>
<feature type="transmembrane region" description="Helical" evidence="12">
    <location>
        <begin position="67"/>
        <end position="86"/>
    </location>
</feature>
<keyword evidence="5" id="KW-0249">Electron transport</keyword>
<dbReference type="InterPro" id="IPR003752">
    <property type="entry name" value="DiS_bond_form_DsbB/BdbC"/>
</dbReference>
<evidence type="ECO:0000256" key="1">
    <source>
        <dbReference type="ARBA" id="ARBA00004141"/>
    </source>
</evidence>
<dbReference type="HAMAP" id="MF_00287">
    <property type="entry name" value="BdbC"/>
    <property type="match status" value="1"/>
</dbReference>
<reference evidence="13 14" key="1">
    <citation type="submission" date="2016-12" db="EMBL/GenBank/DDBJ databases">
        <title>Candidatus Reconcilibacillus cellulovorans genome.</title>
        <authorList>
            <person name="Kolinko S."/>
            <person name="Wu Y.-W."/>
            <person name="Tachea F."/>
            <person name="Denzel E."/>
            <person name="Hiras J."/>
            <person name="Baecker N."/>
            <person name="Chan L.J."/>
            <person name="Eichorst S.A."/>
            <person name="Frey D."/>
            <person name="Adams P.D."/>
            <person name="Pray T."/>
            <person name="Tanjore D."/>
            <person name="Petzold C.J."/>
            <person name="Gladden J.M."/>
            <person name="Simmons B.A."/>
            <person name="Singer S.W."/>
        </authorList>
    </citation>
    <scope>NUCLEOTIDE SEQUENCE [LARGE SCALE GENOMIC DNA]</scope>
    <source>
        <strain evidence="13">JTherm</strain>
    </source>
</reference>
<evidence type="ECO:0000256" key="8">
    <source>
        <dbReference type="ARBA" id="ARBA00023136"/>
    </source>
</evidence>
<keyword evidence="10" id="KW-0143">Chaperone</keyword>
<dbReference type="EMBL" id="MOXJ01000043">
    <property type="protein sequence ID" value="PDO09370.1"/>
    <property type="molecule type" value="Genomic_DNA"/>
</dbReference>
<dbReference type="AlphaFoldDB" id="A0A2A6DWV6"/>
<evidence type="ECO:0000256" key="10">
    <source>
        <dbReference type="ARBA" id="ARBA00023186"/>
    </source>
</evidence>
<evidence type="ECO:0000256" key="4">
    <source>
        <dbReference type="ARBA" id="ARBA00022692"/>
    </source>
</evidence>
<dbReference type="Gene3D" id="1.20.1550.10">
    <property type="entry name" value="DsbB-like"/>
    <property type="match status" value="1"/>
</dbReference>
<feature type="transmembrane region" description="Helical" evidence="12">
    <location>
        <begin position="12"/>
        <end position="30"/>
    </location>
</feature>
<evidence type="ECO:0000313" key="13">
    <source>
        <dbReference type="EMBL" id="PDO09370.1"/>
    </source>
</evidence>
<protein>
    <submittedName>
        <fullName evidence="13">Disulfide bond formation protein B</fullName>
    </submittedName>
</protein>
<dbReference type="GO" id="GO:0016020">
    <property type="term" value="C:membrane"/>
    <property type="evidence" value="ECO:0007669"/>
    <property type="project" value="UniProtKB-SubCell"/>
</dbReference>
<evidence type="ECO:0000256" key="3">
    <source>
        <dbReference type="ARBA" id="ARBA00022448"/>
    </source>
</evidence>
<dbReference type="Proteomes" id="UP000243688">
    <property type="component" value="Unassembled WGS sequence"/>
</dbReference>
<feature type="transmembrane region" description="Helical" evidence="12">
    <location>
        <begin position="112"/>
        <end position="137"/>
    </location>
</feature>